<gene>
    <name evidence="3" type="ORF">MAMT_02145</name>
</gene>
<reference evidence="3 4" key="1">
    <citation type="submission" date="2019-09" db="EMBL/GenBank/DDBJ databases">
        <authorList>
            <person name="Cremers G."/>
        </authorList>
    </citation>
    <scope>NUCLEOTIDE SEQUENCE [LARGE SCALE GENOMIC DNA]</scope>
    <source>
        <strain evidence="3">4A</strain>
    </source>
</reference>
<dbReference type="Proteomes" id="UP000334923">
    <property type="component" value="Unassembled WGS sequence"/>
</dbReference>
<evidence type="ECO:0000256" key="2">
    <source>
        <dbReference type="SAM" id="SignalP"/>
    </source>
</evidence>
<dbReference type="PROSITE" id="PS51257">
    <property type="entry name" value="PROKAR_LIPOPROTEIN"/>
    <property type="match status" value="1"/>
</dbReference>
<evidence type="ECO:0000313" key="3">
    <source>
        <dbReference type="EMBL" id="VVM08146.1"/>
    </source>
</evidence>
<dbReference type="AlphaFoldDB" id="A0A5E6MQW4"/>
<evidence type="ECO:0000313" key="4">
    <source>
        <dbReference type="Proteomes" id="UP000334923"/>
    </source>
</evidence>
<organism evidence="3 4">
    <name type="scientific">Methylacidimicrobium tartarophylax</name>
    <dbReference type="NCBI Taxonomy" id="1041768"/>
    <lineage>
        <taxon>Bacteria</taxon>
        <taxon>Pseudomonadati</taxon>
        <taxon>Verrucomicrobiota</taxon>
        <taxon>Methylacidimicrobium</taxon>
    </lineage>
</organism>
<feature type="compositionally biased region" description="Low complexity" evidence="1">
    <location>
        <begin position="29"/>
        <end position="39"/>
    </location>
</feature>
<feature type="compositionally biased region" description="Gly residues" evidence="1">
    <location>
        <begin position="60"/>
        <end position="73"/>
    </location>
</feature>
<evidence type="ECO:0000256" key="1">
    <source>
        <dbReference type="SAM" id="MobiDB-lite"/>
    </source>
</evidence>
<keyword evidence="2" id="KW-0732">Signal</keyword>
<accession>A0A5E6MQW4</accession>
<feature type="chain" id="PRO_5023147094" description="Lipoprotein" evidence="2">
    <location>
        <begin position="22"/>
        <end position="73"/>
    </location>
</feature>
<keyword evidence="4" id="KW-1185">Reference proteome</keyword>
<dbReference type="EMBL" id="CABFVA020000119">
    <property type="protein sequence ID" value="VVM08146.1"/>
    <property type="molecule type" value="Genomic_DNA"/>
</dbReference>
<proteinExistence type="predicted"/>
<feature type="signal peptide" evidence="2">
    <location>
        <begin position="1"/>
        <end position="21"/>
    </location>
</feature>
<name>A0A5E6MQW4_9BACT</name>
<sequence length="73" mass="7483">MTKAKFGLILITGALMLGACASSDKQTPAQKQAAKQAKQTSDLPWNRPPSWQQAGAAGAYMGGMGGTTPGAPY</sequence>
<evidence type="ECO:0008006" key="5">
    <source>
        <dbReference type="Google" id="ProtNLM"/>
    </source>
</evidence>
<protein>
    <recommendedName>
        <fullName evidence="5">Lipoprotein</fullName>
    </recommendedName>
</protein>
<feature type="region of interest" description="Disordered" evidence="1">
    <location>
        <begin position="22"/>
        <end position="73"/>
    </location>
</feature>